<evidence type="ECO:0000313" key="4">
    <source>
        <dbReference type="Proteomes" id="UP000058857"/>
    </source>
</evidence>
<gene>
    <name evidence="3" type="ORF">LBBP_03966</name>
</gene>
<dbReference type="Proteomes" id="UP000058857">
    <property type="component" value="Chromosome 1"/>
</dbReference>
<dbReference type="EMBL" id="CP012029">
    <property type="protein sequence ID" value="ALO28120.1"/>
    <property type="molecule type" value="Genomic_DNA"/>
</dbReference>
<evidence type="ECO:0000256" key="1">
    <source>
        <dbReference type="SAM" id="Coils"/>
    </source>
</evidence>
<evidence type="ECO:0000313" key="3">
    <source>
        <dbReference type="EMBL" id="ALO28120.1"/>
    </source>
</evidence>
<feature type="transmembrane region" description="Helical" evidence="2">
    <location>
        <begin position="15"/>
        <end position="35"/>
    </location>
</feature>
<dbReference type="NCBIfam" id="NF047484">
    <property type="entry name" value="LA1326_LA4305"/>
    <property type="match status" value="1"/>
</dbReference>
<keyword evidence="3" id="KW-0449">Lipoprotein</keyword>
<keyword evidence="2" id="KW-1133">Transmembrane helix</keyword>
<dbReference type="PATRIC" id="fig|280505.15.peg.3861"/>
<keyword evidence="2" id="KW-0812">Transmembrane</keyword>
<keyword evidence="2" id="KW-0472">Membrane</keyword>
<organism evidence="3">
    <name type="scientific">Leptospira borgpetersenii serovar Ballum</name>
    <dbReference type="NCBI Taxonomy" id="280505"/>
    <lineage>
        <taxon>Bacteria</taxon>
        <taxon>Pseudomonadati</taxon>
        <taxon>Spirochaetota</taxon>
        <taxon>Spirochaetia</taxon>
        <taxon>Leptospirales</taxon>
        <taxon>Leptospiraceae</taxon>
        <taxon>Leptospira</taxon>
    </lineage>
</organism>
<protein>
    <submittedName>
        <fullName evidence="3">Putative lipoprotein</fullName>
    </submittedName>
</protein>
<evidence type="ECO:0000256" key="2">
    <source>
        <dbReference type="SAM" id="Phobius"/>
    </source>
</evidence>
<proteinExistence type="predicted"/>
<feature type="coiled-coil region" evidence="1">
    <location>
        <begin position="230"/>
        <end position="257"/>
    </location>
</feature>
<reference evidence="3 4" key="1">
    <citation type="journal article" date="2015" name="PLoS Negl. Trop. Dis.">
        <title>Distribution of Plasmids in Distinct Leptospira Pathogenic Species.</title>
        <authorList>
            <person name="Wang Y."/>
            <person name="Zhuang X."/>
            <person name="Zhong Y."/>
            <person name="Zhang C."/>
            <person name="Zhang Y."/>
            <person name="Zeng L."/>
            <person name="Zhu Y."/>
            <person name="He P."/>
            <person name="Dong K."/>
            <person name="Pal U."/>
            <person name="Guo X."/>
            <person name="Qin J."/>
        </authorList>
    </citation>
    <scope>NUCLEOTIDE SEQUENCE [LARGE SCALE GENOMIC DNA]</scope>
    <source>
        <strain evidence="3 4">56604</strain>
    </source>
</reference>
<accession>A0A0S2IWX4</accession>
<dbReference type="AlphaFoldDB" id="A0A0S2IWX4"/>
<keyword evidence="1" id="KW-0175">Coiled coil</keyword>
<dbReference type="PROSITE" id="PS51257">
    <property type="entry name" value="PROKAR_LIPOPROTEIN"/>
    <property type="match status" value="1"/>
</dbReference>
<name>A0A0S2IWX4_LEPBO</name>
<sequence length="279" mass="32985">MKMVVGEKGAFVEFVMSQVMVLFFIILSFSCFAGIRKELNYFSDSIAFYSFENSPELPSWLDRSATYLQNEEKNNFRSLIASALYQMGNKNDSLINDSAFRIFSKELSKEIAERSYEKFEHSPYHTYQLWILKKEDTINPGRRIRRTVFLLYPKVDSIHFVFFELNQFIDFQIPYTFQDWSNYSLSESNIRPSLEVYIPDSAIGALSYYKDFQGKSEKFHVVFQIHPSILEKATVEKSQKEKDSKNIEKRLIELKNLFDKKLISEEEFKKKREEILKSL</sequence>